<protein>
    <submittedName>
        <fullName evidence="1">Uncharacterized protein</fullName>
    </submittedName>
</protein>
<sequence>MTSRTVVAVTGVVVVTVYAALMALDALVLDPLAAVPGRSLAEVHAGVEAAGGSVVQAVAAVLVVAAVGVALAVLVAVLALWDGLPAPTIAVLHLGLVVLGAFATFLTTFFLGLEVADAFGTAGGTHSPWVAVLAGTSLVALVAIPIVLFTDMVRTLRHARAEALVHG</sequence>
<reference evidence="1" key="1">
    <citation type="submission" date="2021-06" db="EMBL/GenBank/DDBJ databases">
        <authorList>
            <person name="Ellington A.J."/>
            <person name="Bryan N.C."/>
            <person name="Christner B.C."/>
            <person name="Reisch C.R."/>
        </authorList>
    </citation>
    <scope>NUCLEOTIDE SEQUENCE</scope>
    <source>
        <strain evidence="1">L6-1</strain>
    </source>
</reference>
<dbReference type="Proteomes" id="UP000681794">
    <property type="component" value="Chromosome"/>
</dbReference>
<accession>A0ACD1E415</accession>
<evidence type="ECO:0000313" key="2">
    <source>
        <dbReference type="Proteomes" id="UP000681794"/>
    </source>
</evidence>
<gene>
    <name evidence="1" type="ORF">KM842_14825</name>
</gene>
<name>A0ACD1E415_9MICO</name>
<proteinExistence type="predicted"/>
<dbReference type="EMBL" id="CP076544">
    <property type="protein sequence ID" value="QWS33486.1"/>
    <property type="molecule type" value="Genomic_DNA"/>
</dbReference>
<keyword evidence="2" id="KW-1185">Reference proteome</keyword>
<organism evidence="1 2">
    <name type="scientific">Curtobacterium aetherium</name>
    <dbReference type="NCBI Taxonomy" id="2841594"/>
    <lineage>
        <taxon>Bacteria</taxon>
        <taxon>Bacillati</taxon>
        <taxon>Actinomycetota</taxon>
        <taxon>Actinomycetes</taxon>
        <taxon>Micrococcales</taxon>
        <taxon>Microbacteriaceae</taxon>
        <taxon>Curtobacterium</taxon>
    </lineage>
</organism>
<evidence type="ECO:0000313" key="1">
    <source>
        <dbReference type="EMBL" id="QWS33486.1"/>
    </source>
</evidence>